<dbReference type="Pfam" id="PF07715">
    <property type="entry name" value="Plug"/>
    <property type="match status" value="1"/>
</dbReference>
<dbReference type="Gene3D" id="2.40.170.20">
    <property type="entry name" value="TonB-dependent receptor, beta-barrel domain"/>
    <property type="match status" value="1"/>
</dbReference>
<protein>
    <submittedName>
        <fullName evidence="16">TonB-dependent receptor</fullName>
    </submittedName>
</protein>
<evidence type="ECO:0000256" key="5">
    <source>
        <dbReference type="ARBA" id="ARBA00022692"/>
    </source>
</evidence>
<evidence type="ECO:0000313" key="17">
    <source>
        <dbReference type="Proteomes" id="UP001258994"/>
    </source>
</evidence>
<dbReference type="InterPro" id="IPR012910">
    <property type="entry name" value="Plug_dom"/>
</dbReference>
<accession>A0ABY9TZJ9</accession>
<name>A0ABY9TZJ9_9GAMM</name>
<feature type="chain" id="PRO_5045859480" evidence="13">
    <location>
        <begin position="26"/>
        <end position="775"/>
    </location>
</feature>
<evidence type="ECO:0000256" key="12">
    <source>
        <dbReference type="RuleBase" id="RU003357"/>
    </source>
</evidence>
<dbReference type="InterPro" id="IPR039426">
    <property type="entry name" value="TonB-dep_rcpt-like"/>
</dbReference>
<dbReference type="RefSeq" id="WP_348393140.1">
    <property type="nucleotide sequence ID" value="NZ_CP134145.1"/>
</dbReference>
<evidence type="ECO:0000256" key="10">
    <source>
        <dbReference type="ARBA" id="ARBA00023237"/>
    </source>
</evidence>
<proteinExistence type="inferred from homology"/>
<dbReference type="PANTHER" id="PTHR32552">
    <property type="entry name" value="FERRICHROME IRON RECEPTOR-RELATED"/>
    <property type="match status" value="1"/>
</dbReference>
<organism evidence="16 17">
    <name type="scientific">Thalassotalea psychrophila</name>
    <dbReference type="NCBI Taxonomy" id="3065647"/>
    <lineage>
        <taxon>Bacteria</taxon>
        <taxon>Pseudomonadati</taxon>
        <taxon>Pseudomonadota</taxon>
        <taxon>Gammaproteobacteria</taxon>
        <taxon>Alteromonadales</taxon>
        <taxon>Colwelliaceae</taxon>
        <taxon>Thalassotalea</taxon>
    </lineage>
</organism>
<dbReference type="InterPro" id="IPR036942">
    <property type="entry name" value="Beta-barrel_TonB_sf"/>
</dbReference>
<evidence type="ECO:0000256" key="8">
    <source>
        <dbReference type="ARBA" id="ARBA00023077"/>
    </source>
</evidence>
<keyword evidence="7" id="KW-0406">Ion transport</keyword>
<keyword evidence="8 12" id="KW-0798">TonB box</keyword>
<dbReference type="InterPro" id="IPR000531">
    <property type="entry name" value="Beta-barrel_TonB"/>
</dbReference>
<reference evidence="17" key="1">
    <citation type="submission" date="2023-09" db="EMBL/GenBank/DDBJ databases">
        <authorList>
            <person name="Li S."/>
            <person name="Li X."/>
            <person name="Zhang C."/>
            <person name="Zhao Z."/>
        </authorList>
    </citation>
    <scope>NUCLEOTIDE SEQUENCE [LARGE SCALE GENOMIC DNA]</scope>
    <source>
        <strain evidence="17">SQ149</strain>
    </source>
</reference>
<keyword evidence="5 11" id="KW-0812">Transmembrane</keyword>
<evidence type="ECO:0000256" key="2">
    <source>
        <dbReference type="ARBA" id="ARBA00022448"/>
    </source>
</evidence>
<evidence type="ECO:0000256" key="3">
    <source>
        <dbReference type="ARBA" id="ARBA00022452"/>
    </source>
</evidence>
<evidence type="ECO:0000256" key="1">
    <source>
        <dbReference type="ARBA" id="ARBA00004571"/>
    </source>
</evidence>
<evidence type="ECO:0000256" key="4">
    <source>
        <dbReference type="ARBA" id="ARBA00022496"/>
    </source>
</evidence>
<evidence type="ECO:0000259" key="15">
    <source>
        <dbReference type="Pfam" id="PF07715"/>
    </source>
</evidence>
<keyword evidence="6" id="KW-0408">Iron</keyword>
<dbReference type="Pfam" id="PF00593">
    <property type="entry name" value="TonB_dep_Rec_b-barrel"/>
    <property type="match status" value="1"/>
</dbReference>
<dbReference type="EMBL" id="CP134145">
    <property type="protein sequence ID" value="WNC74031.1"/>
    <property type="molecule type" value="Genomic_DNA"/>
</dbReference>
<feature type="domain" description="TonB-dependent receptor-like beta-barrel" evidence="14">
    <location>
        <begin position="253"/>
        <end position="742"/>
    </location>
</feature>
<keyword evidence="4" id="KW-0410">Iron transport</keyword>
<dbReference type="Proteomes" id="UP001258994">
    <property type="component" value="Chromosome"/>
</dbReference>
<dbReference type="SUPFAM" id="SSF56935">
    <property type="entry name" value="Porins"/>
    <property type="match status" value="1"/>
</dbReference>
<feature type="domain" description="TonB-dependent receptor plug" evidence="15">
    <location>
        <begin position="49"/>
        <end position="153"/>
    </location>
</feature>
<evidence type="ECO:0000259" key="14">
    <source>
        <dbReference type="Pfam" id="PF00593"/>
    </source>
</evidence>
<feature type="signal peptide" evidence="13">
    <location>
        <begin position="1"/>
        <end position="25"/>
    </location>
</feature>
<comment type="subcellular location">
    <subcellularLocation>
        <location evidence="1 11">Cell outer membrane</location>
        <topology evidence="1 11">Multi-pass membrane protein</topology>
    </subcellularLocation>
</comment>
<keyword evidence="3 11" id="KW-1134">Transmembrane beta strand</keyword>
<sequence length="775" mass="82800">MKLNKITTALSVALLGSAIAIPTYAAEDEKQSGLEVIEVTATKRVTTMKETPLSMEAISGDDIASRGLDNLEDLTTSVPNITIGSGLGVQTVSMRGMGSGNERSFEQSVGMFIDGLYMPRSRQYRAPFFDAERVEMLRGPQAVLYGLNSTAGTITVTSASTLPGDEAFLNLSAGYEVEYAGYNVSAVTGGSLGDDVGARLAVRYTDNGDGFYYNEYENALTGQEAQDEGDGDEIVARGTIVWDASDNLQITTKFDYADAETFGETGEAIKDPFGGGDEADWVRNASSTLSGAFNDRGPGMYHELSNLSLTADYTMGEHILTAVLGHSTSDYSLITNTAVVPMDALTVSINEDYSQTSGEFRITSPDTGNFSYIAGLYVSESELENNLDSALGDALLGGLLGGMFGTTNGIIGGRFTNMLDTTTISPFVTGTYKFSDSFKITAGLRYSNEEKDVARRQGDCNIMQDVNGTGDFTVAVPLSQLGLADAFGFACGTLGTAEHDVTKDSDNFMPEIIAQWNLAGGASTYAKVSRSAKSGGYGFSSNTPTLDLLEYDDEIATSFEVGYKTTFAEGNGQFNIAVFNTTYEDLQLNSFTMSDDGVPQAAVNNAGESISQGFEADIKYLLTDSITIGTSIAYLSSEYEEWENAPCSASETATGLGPFCEREGMTTPFAPETSGNLFIDVFQPIGDELFLTGGINVAYSDEYFTEGTLDEAAVQDSYTRVDARIGITNDDNWSVSIVGKNLTEEEINNFTQPLVGFVVVPGAPRTVTVQGTYNF</sequence>
<evidence type="ECO:0000256" key="13">
    <source>
        <dbReference type="SAM" id="SignalP"/>
    </source>
</evidence>
<keyword evidence="16" id="KW-0675">Receptor</keyword>
<keyword evidence="17" id="KW-1185">Reference proteome</keyword>
<evidence type="ECO:0000256" key="11">
    <source>
        <dbReference type="PROSITE-ProRule" id="PRU01360"/>
    </source>
</evidence>
<dbReference type="PROSITE" id="PS52016">
    <property type="entry name" value="TONB_DEPENDENT_REC_3"/>
    <property type="match status" value="1"/>
</dbReference>
<evidence type="ECO:0000256" key="9">
    <source>
        <dbReference type="ARBA" id="ARBA00023136"/>
    </source>
</evidence>
<comment type="similarity">
    <text evidence="11 12">Belongs to the TonB-dependent receptor family.</text>
</comment>
<keyword evidence="13" id="KW-0732">Signal</keyword>
<dbReference type="PANTHER" id="PTHR32552:SF81">
    <property type="entry name" value="TONB-DEPENDENT OUTER MEMBRANE RECEPTOR"/>
    <property type="match status" value="1"/>
</dbReference>
<keyword evidence="10 11" id="KW-0998">Cell outer membrane</keyword>
<evidence type="ECO:0000313" key="16">
    <source>
        <dbReference type="EMBL" id="WNC74031.1"/>
    </source>
</evidence>
<keyword evidence="2 11" id="KW-0813">Transport</keyword>
<evidence type="ECO:0000256" key="6">
    <source>
        <dbReference type="ARBA" id="ARBA00023004"/>
    </source>
</evidence>
<keyword evidence="9 11" id="KW-0472">Membrane</keyword>
<evidence type="ECO:0000256" key="7">
    <source>
        <dbReference type="ARBA" id="ARBA00023065"/>
    </source>
</evidence>
<gene>
    <name evidence="16" type="ORF">RGQ13_08565</name>
</gene>